<evidence type="ECO:0000313" key="1">
    <source>
        <dbReference type="EMBL" id="TKK79160.1"/>
    </source>
</evidence>
<dbReference type="AlphaFoldDB" id="A0A4U3M4D4"/>
<comment type="caution">
    <text evidence="2">The sequence shown here is derived from an EMBL/GenBank/DDBJ whole genome shotgun (WGS) entry which is preliminary data.</text>
</comment>
<evidence type="ECO:0000313" key="3">
    <source>
        <dbReference type="Proteomes" id="UP000305836"/>
    </source>
</evidence>
<name>A0A4U3M4D4_9ACTN</name>
<sequence length="120" mass="12298">MTDAGSPGTEWVPRFGDPEVSRDRADLIRGLFELAGFVANYPELPLPQVNAVMIPGGSTDADGVWTVAAVAEALGVATGFGGDGAFVAQSRFGPVSVRCVARLAAPPGGDRREAVAGEGR</sequence>
<evidence type="ECO:0000313" key="2">
    <source>
        <dbReference type="EMBL" id="TKK83230.1"/>
    </source>
</evidence>
<keyword evidence="3" id="KW-1185">Reference proteome</keyword>
<gene>
    <name evidence="2" type="ORF">FDA38_11020</name>
    <name evidence="1" type="ORF">FDA38_12065</name>
</gene>
<dbReference type="RefSeq" id="WP_137253915.1">
    <property type="nucleotide sequence ID" value="NZ_JBHSPQ010000001.1"/>
</dbReference>
<dbReference type="EMBL" id="SZPZ01000001">
    <property type="protein sequence ID" value="TKK83230.1"/>
    <property type="molecule type" value="Genomic_DNA"/>
</dbReference>
<reference evidence="2 3" key="1">
    <citation type="submission" date="2019-04" db="EMBL/GenBank/DDBJ databases">
        <title>Kribbella sp. NEAU-THZ 27 nov., a novel actinomycete isolated from soil.</title>
        <authorList>
            <person name="Duan L."/>
        </authorList>
    </citation>
    <scope>NUCLEOTIDE SEQUENCE [LARGE SCALE GENOMIC DNA]</scope>
    <source>
        <strain evidence="2">NEAU-THZ 27</strain>
        <strain evidence="3">NEAU-THZ27</strain>
    </source>
</reference>
<accession>A0A4U3M4D4</accession>
<proteinExistence type="predicted"/>
<organism evidence="2 3">
    <name type="scientific">Kribbella jiaozuonensis</name>
    <dbReference type="NCBI Taxonomy" id="2575441"/>
    <lineage>
        <taxon>Bacteria</taxon>
        <taxon>Bacillati</taxon>
        <taxon>Actinomycetota</taxon>
        <taxon>Actinomycetes</taxon>
        <taxon>Propionibacteriales</taxon>
        <taxon>Kribbellaceae</taxon>
        <taxon>Kribbella</taxon>
    </lineage>
</organism>
<dbReference type="OrthoDB" id="3825073at2"/>
<protein>
    <submittedName>
        <fullName evidence="2">Uncharacterized protein</fullName>
    </submittedName>
</protein>
<dbReference type="EMBL" id="SZPZ01000002">
    <property type="protein sequence ID" value="TKK79160.1"/>
    <property type="molecule type" value="Genomic_DNA"/>
</dbReference>
<dbReference type="Proteomes" id="UP000305836">
    <property type="component" value="Unassembled WGS sequence"/>
</dbReference>